<dbReference type="Pfam" id="PF00702">
    <property type="entry name" value="Hydrolase"/>
    <property type="match status" value="1"/>
</dbReference>
<dbReference type="GO" id="GO:0006281">
    <property type="term" value="P:DNA repair"/>
    <property type="evidence" value="ECO:0007669"/>
    <property type="project" value="TreeGrafter"/>
</dbReference>
<dbReference type="Gene3D" id="3.40.50.1000">
    <property type="entry name" value="HAD superfamily/HAD-like"/>
    <property type="match status" value="1"/>
</dbReference>
<dbReference type="AlphaFoldDB" id="A0AB37UCH0"/>
<dbReference type="GO" id="GO:0005829">
    <property type="term" value="C:cytosol"/>
    <property type="evidence" value="ECO:0007669"/>
    <property type="project" value="TreeGrafter"/>
</dbReference>
<gene>
    <name evidence="1" type="ORF">DSM107010_57250</name>
</gene>
<dbReference type="InterPro" id="IPR023214">
    <property type="entry name" value="HAD_sf"/>
</dbReference>
<dbReference type="InterPro" id="IPR050155">
    <property type="entry name" value="HAD-like_hydrolase_sf"/>
</dbReference>
<name>A0AB37UCH0_9CYAN</name>
<dbReference type="EMBL" id="RSCK01000084">
    <property type="protein sequence ID" value="RUT04545.1"/>
    <property type="molecule type" value="Genomic_DNA"/>
</dbReference>
<dbReference type="PANTHER" id="PTHR43434:SF21">
    <property type="entry name" value="SLL0295 PROTEIN"/>
    <property type="match status" value="1"/>
</dbReference>
<accession>A0AB37UCH0</accession>
<dbReference type="PANTHER" id="PTHR43434">
    <property type="entry name" value="PHOSPHOGLYCOLATE PHOSPHATASE"/>
    <property type="match status" value="1"/>
</dbReference>
<evidence type="ECO:0008006" key="3">
    <source>
        <dbReference type="Google" id="ProtNLM"/>
    </source>
</evidence>
<proteinExistence type="predicted"/>
<sequence>MQKVIALDFDGLICDGLNECILVTWNGHYGKDLSAFSDEGLASIPVEFVERFKHCRNFAKHLGHFIVPLVDLMTPIISQNDFQAIYAAIAPKVVDRFIKQVTEYRHWSRQEKSAEWLHHHSLYPGMERFLSQLDIPITYIVTAKDSKSVREILSSAGIQFDESRIFGEQNVKIEALRQITHLQGIPPHCLHFFDDNILNVVEAQKAGYSAYWATWGYNAPDHFHIAKENSVISISLPEFLENQLEVIHQ</sequence>
<dbReference type="RefSeq" id="WP_106170580.1">
    <property type="nucleotide sequence ID" value="NZ_JAVKZF010000004.1"/>
</dbReference>
<protein>
    <recommendedName>
        <fullName evidence="3">Phosphoglycolate phosphatase</fullName>
    </recommendedName>
</protein>
<reference evidence="1 2" key="1">
    <citation type="journal article" date="2019" name="Genome Biol. Evol.">
        <title>Day and night: Metabolic profiles and evolutionary relationships of six axenic non-marine cyanobacteria.</title>
        <authorList>
            <person name="Will S.E."/>
            <person name="Henke P."/>
            <person name="Boedeker C."/>
            <person name="Huang S."/>
            <person name="Brinkmann H."/>
            <person name="Rohde M."/>
            <person name="Jarek M."/>
            <person name="Friedl T."/>
            <person name="Seufert S."/>
            <person name="Schumacher M."/>
            <person name="Overmann J."/>
            <person name="Neumann-Schaal M."/>
            <person name="Petersen J."/>
        </authorList>
    </citation>
    <scope>NUCLEOTIDE SEQUENCE [LARGE SCALE GENOMIC DNA]</scope>
    <source>
        <strain evidence="1 2">SAG 39.79</strain>
    </source>
</reference>
<evidence type="ECO:0000313" key="2">
    <source>
        <dbReference type="Proteomes" id="UP000282574"/>
    </source>
</evidence>
<dbReference type="SUPFAM" id="SSF56784">
    <property type="entry name" value="HAD-like"/>
    <property type="match status" value="1"/>
</dbReference>
<dbReference type="GO" id="GO:0008967">
    <property type="term" value="F:phosphoglycolate phosphatase activity"/>
    <property type="evidence" value="ECO:0007669"/>
    <property type="project" value="TreeGrafter"/>
</dbReference>
<evidence type="ECO:0000313" key="1">
    <source>
        <dbReference type="EMBL" id="RUT04545.1"/>
    </source>
</evidence>
<dbReference type="Proteomes" id="UP000282574">
    <property type="component" value="Unassembled WGS sequence"/>
</dbReference>
<organism evidence="1 2">
    <name type="scientific">Chroococcidiopsis cubana SAG 39.79</name>
    <dbReference type="NCBI Taxonomy" id="388085"/>
    <lineage>
        <taxon>Bacteria</taxon>
        <taxon>Bacillati</taxon>
        <taxon>Cyanobacteriota</taxon>
        <taxon>Cyanophyceae</taxon>
        <taxon>Chroococcidiopsidales</taxon>
        <taxon>Chroococcidiopsidaceae</taxon>
        <taxon>Chroococcidiopsis</taxon>
    </lineage>
</organism>
<dbReference type="InterPro" id="IPR036412">
    <property type="entry name" value="HAD-like_sf"/>
</dbReference>
<keyword evidence="2" id="KW-1185">Reference proteome</keyword>
<comment type="caution">
    <text evidence="1">The sequence shown here is derived from an EMBL/GenBank/DDBJ whole genome shotgun (WGS) entry which is preliminary data.</text>
</comment>